<feature type="region of interest" description="Disordered" evidence="1">
    <location>
        <begin position="111"/>
        <end position="158"/>
    </location>
</feature>
<evidence type="ECO:0000313" key="3">
    <source>
        <dbReference type="Proteomes" id="UP000764045"/>
    </source>
</evidence>
<organism evidence="2 3">
    <name type="scientific">Marseilla massiliensis</name>
    <dbReference type="NCBI Taxonomy" id="1841864"/>
    <lineage>
        <taxon>Bacteria</taxon>
        <taxon>Pseudomonadati</taxon>
        <taxon>Bacteroidota</taxon>
        <taxon>Bacteroidia</taxon>
        <taxon>Bacteroidales</taxon>
        <taxon>Prevotellaceae</taxon>
        <taxon>Marseilla</taxon>
    </lineage>
</organism>
<dbReference type="EMBL" id="JACJJL010000005">
    <property type="protein sequence ID" value="MBM6661031.1"/>
    <property type="molecule type" value="Genomic_DNA"/>
</dbReference>
<dbReference type="AlphaFoldDB" id="A0A939B3Z1"/>
<feature type="compositionally biased region" description="Polar residues" evidence="1">
    <location>
        <begin position="129"/>
        <end position="155"/>
    </location>
</feature>
<accession>A0A939B3Z1</accession>
<protein>
    <submittedName>
        <fullName evidence="2">Uncharacterized protein</fullName>
    </submittedName>
</protein>
<sequence length="343" mass="38086">MTKALIILSTLTLILGGVALALRLTPAPVLSGGHGMAGYGVHEGRQLVVMADGSGNSHFAVCDAAGNHLFNIPLRDCTLDVRFRGGRLRFRENATGREGYIDRLGQVCFEAGGKAEPTPDERAGRTAEPTETAQGQQATAGDGPTNSSQEQSDQASDLRRMARSNPFYAEAAKVLSGKFTEEDAGRRSMILRYCEHLRTAYTTKDIDFIKQVFSDRALIIVGNVVRTGPDDTKAALPRQRTEYFIRTKKEYISRLKRAFDASRTIDVRFSAFRIMRHPTVDGIYGVSLRQGYRSDHYSDDGYLFLLWDFRNPSMPLIHVRTWQPAASVEAPDDVMDITDFNLN</sequence>
<evidence type="ECO:0000313" key="2">
    <source>
        <dbReference type="EMBL" id="MBM6661031.1"/>
    </source>
</evidence>
<evidence type="ECO:0000256" key="1">
    <source>
        <dbReference type="SAM" id="MobiDB-lite"/>
    </source>
</evidence>
<keyword evidence="3" id="KW-1185">Reference proteome</keyword>
<proteinExistence type="predicted"/>
<name>A0A939B3Z1_9BACT</name>
<dbReference type="Proteomes" id="UP000764045">
    <property type="component" value="Unassembled WGS sequence"/>
</dbReference>
<comment type="caution">
    <text evidence="2">The sequence shown here is derived from an EMBL/GenBank/DDBJ whole genome shotgun (WGS) entry which is preliminary data.</text>
</comment>
<reference evidence="2 3" key="1">
    <citation type="journal article" date="2021" name="Sci. Rep.">
        <title>The distribution of antibiotic resistance genes in chicken gut microbiota commensals.</title>
        <authorList>
            <person name="Juricova H."/>
            <person name="Matiasovicova J."/>
            <person name="Kubasova T."/>
            <person name="Cejkova D."/>
            <person name="Rychlik I."/>
        </authorList>
    </citation>
    <scope>NUCLEOTIDE SEQUENCE [LARGE SCALE GENOMIC DNA]</scope>
    <source>
        <strain evidence="2 3">An819</strain>
    </source>
</reference>
<gene>
    <name evidence="2" type="ORF">H6B30_04540</name>
</gene>
<dbReference type="RefSeq" id="WP_205108357.1">
    <property type="nucleotide sequence ID" value="NZ_JACJJL010000005.1"/>
</dbReference>